<reference evidence="1 2" key="1">
    <citation type="submission" date="2014-07" db="EMBL/GenBank/DDBJ databases">
        <authorList>
            <person name="Harkins D.M."/>
            <person name="Lesho E."/>
            <person name="Waterman P.E."/>
            <person name="Chan A."/>
            <person name="Fouts D.E."/>
        </authorList>
    </citation>
    <scope>NUCLEOTIDE SEQUENCE [LARGE SCALE GENOMIC DNA]</scope>
    <source>
        <strain evidence="1 2">MRSN 3527</strain>
    </source>
</reference>
<dbReference type="AlphaFoldDB" id="A0A0J1A8S4"/>
<gene>
    <name evidence="1" type="ORF">T630_2373</name>
</gene>
<dbReference type="RefSeq" id="WP_000008347.1">
    <property type="nucleotide sequence ID" value="NZ_JPHZ01000007.1"/>
</dbReference>
<dbReference type="PATRIC" id="fig|1409923.3.peg.533"/>
<sequence length="167" mass="18660">MSFIQIKNDALVSRLGQAADRMGDTTPLSAAIANTFAAITEDNFDAGGRPKWAGLAPDRSQPSYLYQSGNLRRSITTQYTRDQAIIGTNVPYAPILHNGGQTRPHVIRPRNKQALSFNGKVFKQVNHPGSKFPARPFLPMDEHGFLQQEAEDAVLDDVDFYWHRSFE</sequence>
<dbReference type="EMBL" id="JPHZ01000007">
    <property type="protein sequence ID" value="KLT91037.1"/>
    <property type="molecule type" value="Genomic_DNA"/>
</dbReference>
<dbReference type="InterPro" id="IPR006522">
    <property type="entry name" value="Phage_virion_morphogenesis"/>
</dbReference>
<organism evidence="1 2">
    <name type="scientific">Acinetobacter baumannii MRSN 3527</name>
    <dbReference type="NCBI Taxonomy" id="1409923"/>
    <lineage>
        <taxon>Bacteria</taxon>
        <taxon>Pseudomonadati</taxon>
        <taxon>Pseudomonadota</taxon>
        <taxon>Gammaproteobacteria</taxon>
        <taxon>Moraxellales</taxon>
        <taxon>Moraxellaceae</taxon>
        <taxon>Acinetobacter</taxon>
        <taxon>Acinetobacter calcoaceticus/baumannii complex</taxon>
    </lineage>
</organism>
<name>A0A0J1A8S4_ACIBA</name>
<dbReference type="Pfam" id="PF05069">
    <property type="entry name" value="Phage_tail_S"/>
    <property type="match status" value="1"/>
</dbReference>
<evidence type="ECO:0000313" key="2">
    <source>
        <dbReference type="Proteomes" id="UP000036122"/>
    </source>
</evidence>
<dbReference type="Proteomes" id="UP000036122">
    <property type="component" value="Unassembled WGS sequence"/>
</dbReference>
<accession>A0A0J1A8S4</accession>
<proteinExistence type="predicted"/>
<evidence type="ECO:0000313" key="1">
    <source>
        <dbReference type="EMBL" id="KLT91037.1"/>
    </source>
</evidence>
<protein>
    <submittedName>
        <fullName evidence="1">Phage virion morphogenesis family protein</fullName>
    </submittedName>
</protein>
<comment type="caution">
    <text evidence="1">The sequence shown here is derived from an EMBL/GenBank/DDBJ whole genome shotgun (WGS) entry which is preliminary data.</text>
</comment>